<accession>A0A8H5P403</accession>
<sequence>MASSDNTIHQALDNNSDDQKDLGRAIYMHRLALDFRNHFHNTREAQSIEEAIDMAETPILIASDSNPNQRCYCPSLALVLGDQFCYSGLPDPIKHAIEAAHRALELAPKGCLNRLCYLNTLSYMLYDQFGISNNHDSLRDSLKVIEAVQECPESHPDRPEYVDHFDLVLVLWSLLLALSLSKNLTVA</sequence>
<evidence type="ECO:0000313" key="1">
    <source>
        <dbReference type="EMBL" id="KAF5590091.1"/>
    </source>
</evidence>
<dbReference type="RefSeq" id="XP_036533563.1">
    <property type="nucleotide sequence ID" value="XM_036675557.1"/>
</dbReference>
<dbReference type="GeneID" id="59310275"/>
<dbReference type="OrthoDB" id="3259646at2759"/>
<dbReference type="Proteomes" id="UP000547976">
    <property type="component" value="Unassembled WGS sequence"/>
</dbReference>
<dbReference type="EMBL" id="JAAOAV010000197">
    <property type="protein sequence ID" value="KAF5590091.1"/>
    <property type="molecule type" value="Genomic_DNA"/>
</dbReference>
<comment type="caution">
    <text evidence="1">The sequence shown here is derived from an EMBL/GenBank/DDBJ whole genome shotgun (WGS) entry which is preliminary data.</text>
</comment>
<organism evidence="1 2">
    <name type="scientific">Gibberella subglutinans</name>
    <name type="common">Fusarium subglutinans</name>
    <dbReference type="NCBI Taxonomy" id="42677"/>
    <lineage>
        <taxon>Eukaryota</taxon>
        <taxon>Fungi</taxon>
        <taxon>Dikarya</taxon>
        <taxon>Ascomycota</taxon>
        <taxon>Pezizomycotina</taxon>
        <taxon>Sordariomycetes</taxon>
        <taxon>Hypocreomycetidae</taxon>
        <taxon>Hypocreales</taxon>
        <taxon>Nectriaceae</taxon>
        <taxon>Fusarium</taxon>
        <taxon>Fusarium fujikuroi species complex</taxon>
    </lineage>
</organism>
<gene>
    <name evidence="1" type="ORF">FSUBG_10929</name>
</gene>
<dbReference type="AlphaFoldDB" id="A0A8H5P403"/>
<name>A0A8H5P403_GIBSU</name>
<evidence type="ECO:0000313" key="2">
    <source>
        <dbReference type="Proteomes" id="UP000547976"/>
    </source>
</evidence>
<proteinExistence type="predicted"/>
<keyword evidence="2" id="KW-1185">Reference proteome</keyword>
<reference evidence="1 2" key="1">
    <citation type="submission" date="2020-05" db="EMBL/GenBank/DDBJ databases">
        <title>Identification and distribution of gene clusters putatively required for synthesis of sphingolipid metabolism inhibitors in phylogenetically diverse species of the filamentous fungus Fusarium.</title>
        <authorList>
            <person name="Kim H.-S."/>
            <person name="Busman M."/>
            <person name="Brown D.W."/>
            <person name="Divon H."/>
            <person name="Uhlig S."/>
            <person name="Proctor R.H."/>
        </authorList>
    </citation>
    <scope>NUCLEOTIDE SEQUENCE [LARGE SCALE GENOMIC DNA]</scope>
    <source>
        <strain evidence="1 2">NRRL 66333</strain>
    </source>
</reference>
<protein>
    <submittedName>
        <fullName evidence="1">30S ribosomal S17P protein</fullName>
    </submittedName>
</protein>